<evidence type="ECO:0000313" key="1">
    <source>
        <dbReference type="EMBL" id="TPX43249.1"/>
    </source>
</evidence>
<comment type="caution">
    <text evidence="1">The sequence shown here is derived from an EMBL/GenBank/DDBJ whole genome shotgun (WGS) entry which is preliminary data.</text>
</comment>
<organism evidence="1 2">
    <name type="scientific">Synchytrium endobioticum</name>
    <dbReference type="NCBI Taxonomy" id="286115"/>
    <lineage>
        <taxon>Eukaryota</taxon>
        <taxon>Fungi</taxon>
        <taxon>Fungi incertae sedis</taxon>
        <taxon>Chytridiomycota</taxon>
        <taxon>Chytridiomycota incertae sedis</taxon>
        <taxon>Chytridiomycetes</taxon>
        <taxon>Synchytriales</taxon>
        <taxon>Synchytriaceae</taxon>
        <taxon>Synchytrium</taxon>
    </lineage>
</organism>
<reference evidence="1 2" key="1">
    <citation type="journal article" date="2019" name="Sci. Rep.">
        <title>Comparative genomics of chytrid fungi reveal insights into the obligate biotrophic and pathogenic lifestyle of Synchytrium endobioticum.</title>
        <authorList>
            <person name="van de Vossenberg B.T.L.H."/>
            <person name="Warris S."/>
            <person name="Nguyen H.D.T."/>
            <person name="van Gent-Pelzer M.P.E."/>
            <person name="Joly D.L."/>
            <person name="van de Geest H.C."/>
            <person name="Bonants P.J.M."/>
            <person name="Smith D.S."/>
            <person name="Levesque C.A."/>
            <person name="van der Lee T.A.J."/>
        </authorList>
    </citation>
    <scope>NUCLEOTIDE SEQUENCE [LARGE SCALE GENOMIC DNA]</scope>
    <source>
        <strain evidence="1 2">MB42</strain>
    </source>
</reference>
<dbReference type="EMBL" id="QEAN01000205">
    <property type="protein sequence ID" value="TPX43249.1"/>
    <property type="molecule type" value="Genomic_DNA"/>
</dbReference>
<dbReference type="AlphaFoldDB" id="A0A507CVN8"/>
<name>A0A507CVN8_9FUNG</name>
<gene>
    <name evidence="1" type="ORF">SeMB42_g04796</name>
</gene>
<dbReference type="Proteomes" id="UP000317494">
    <property type="component" value="Unassembled WGS sequence"/>
</dbReference>
<keyword evidence="2" id="KW-1185">Reference proteome</keyword>
<sequence length="103" mass="11590">MGDTSATPPDVDEAPVLYSRVFRLLLGPPRDVPPSSAFRFKAVFLSLEGGFRNVNVSPLLRAHLMYLGCNSVLCIGLEVDTIFLYRYIRERTHISPQLVPRNK</sequence>
<accession>A0A507CVN8</accession>
<protein>
    <submittedName>
        <fullName evidence="1">Uncharacterized protein</fullName>
    </submittedName>
</protein>
<evidence type="ECO:0000313" key="2">
    <source>
        <dbReference type="Proteomes" id="UP000317494"/>
    </source>
</evidence>
<proteinExistence type="predicted"/>
<dbReference type="VEuPathDB" id="FungiDB:SeMB42_g04796"/>